<dbReference type="Pfam" id="PF00535">
    <property type="entry name" value="Glycos_transf_2"/>
    <property type="match status" value="1"/>
</dbReference>
<feature type="domain" description="Glycosyltransferase 2-like" evidence="1">
    <location>
        <begin position="16"/>
        <end position="126"/>
    </location>
</feature>
<dbReference type="InterPro" id="IPR029044">
    <property type="entry name" value="Nucleotide-diphossugar_trans"/>
</dbReference>
<evidence type="ECO:0000313" key="2">
    <source>
        <dbReference type="EMBL" id="XBS69868.1"/>
    </source>
</evidence>
<protein>
    <submittedName>
        <fullName evidence="2">Glycosyltransferase family 2 protein</fullName>
    </submittedName>
</protein>
<organism evidence="2">
    <name type="scientific">Acerihabitans sp. KWT182</name>
    <dbReference type="NCBI Taxonomy" id="3157919"/>
    <lineage>
        <taxon>Bacteria</taxon>
        <taxon>Pseudomonadati</taxon>
        <taxon>Pseudomonadota</taxon>
        <taxon>Gammaproteobacteria</taxon>
        <taxon>Enterobacterales</taxon>
        <taxon>Pectobacteriaceae</taxon>
        <taxon>Acerihabitans</taxon>
    </lineage>
</organism>
<name>A0AAU7QA98_9GAMM</name>
<dbReference type="PANTHER" id="PTHR22916:SF3">
    <property type="entry name" value="UDP-GLCNAC:BETAGAL BETA-1,3-N-ACETYLGLUCOSAMINYLTRANSFERASE-LIKE PROTEIN 1"/>
    <property type="match status" value="1"/>
</dbReference>
<reference evidence="2" key="1">
    <citation type="submission" date="2024-06" db="EMBL/GenBank/DDBJ databases">
        <authorList>
            <person name="Coelho C."/>
            <person name="Bento M."/>
            <person name="Garcia E."/>
            <person name="Camelo A."/>
            <person name="Brandao I."/>
            <person name="Espirito Santo C."/>
            <person name="Trovao J."/>
            <person name="Verissimo A."/>
            <person name="Costa J."/>
            <person name="Tiago I."/>
        </authorList>
    </citation>
    <scope>NUCLEOTIDE SEQUENCE</scope>
    <source>
        <strain evidence="2">KWT182</strain>
    </source>
</reference>
<dbReference type="PANTHER" id="PTHR22916">
    <property type="entry name" value="GLYCOSYLTRANSFERASE"/>
    <property type="match status" value="1"/>
</dbReference>
<dbReference type="GO" id="GO:0016758">
    <property type="term" value="F:hexosyltransferase activity"/>
    <property type="evidence" value="ECO:0007669"/>
    <property type="project" value="UniProtKB-ARBA"/>
</dbReference>
<gene>
    <name evidence="2" type="ORF">ABK905_00295</name>
</gene>
<dbReference type="AlphaFoldDB" id="A0AAU7QA98"/>
<sequence length="315" mass="36010">MNSGYKHKKIALKVAILMGTYNAQEFLESQLNSIAAQSFNEWTVWISDDGSRDNSLAIITEFQNKWGAERVVLLQGPQKGFAENFMSLVCNPAIRADYYAYADQDDIWETNKLVRALALLNGKGDQLPVMYCSRTRLIDEHDRELGLSPLFTKQPSFANALMQSLGGGNTMVFNHAARQLLLEAGRVSIISHDWWTYLVVTGCGGSVIYDAYPSVRYRQHSNNLVGTNKGWSNHMIRLRRLWRGEFKKWIDCNILALQQIKRKLNRENAQRLHCFTMARKIWLLPRLVILKQSGIYRQTLLGNLGLLIAALFRKV</sequence>
<dbReference type="Gene3D" id="3.90.550.10">
    <property type="entry name" value="Spore Coat Polysaccharide Biosynthesis Protein SpsA, Chain A"/>
    <property type="match status" value="1"/>
</dbReference>
<accession>A0AAU7QA98</accession>
<dbReference type="EMBL" id="CP157947">
    <property type="protein sequence ID" value="XBS69868.1"/>
    <property type="molecule type" value="Genomic_DNA"/>
</dbReference>
<dbReference type="InterPro" id="IPR001173">
    <property type="entry name" value="Glyco_trans_2-like"/>
</dbReference>
<proteinExistence type="predicted"/>
<dbReference type="SUPFAM" id="SSF53448">
    <property type="entry name" value="Nucleotide-diphospho-sugar transferases"/>
    <property type="match status" value="1"/>
</dbReference>
<evidence type="ECO:0000259" key="1">
    <source>
        <dbReference type="Pfam" id="PF00535"/>
    </source>
</evidence>
<dbReference type="CDD" id="cd04196">
    <property type="entry name" value="GT_2_like_d"/>
    <property type="match status" value="1"/>
</dbReference>